<accession>A0A833SG73</accession>
<feature type="non-terminal residue" evidence="3">
    <location>
        <position position="1"/>
    </location>
</feature>
<dbReference type="AlphaFoldDB" id="A0A833SG73"/>
<evidence type="ECO:0000313" key="4">
    <source>
        <dbReference type="Proteomes" id="UP000602510"/>
    </source>
</evidence>
<dbReference type="Proteomes" id="UP000602510">
    <property type="component" value="Unassembled WGS sequence"/>
</dbReference>
<organism evidence="3 4">
    <name type="scientific">Phytophthora infestans</name>
    <name type="common">Potato late blight agent</name>
    <name type="synonym">Botrytis infestans</name>
    <dbReference type="NCBI Taxonomy" id="4787"/>
    <lineage>
        <taxon>Eukaryota</taxon>
        <taxon>Sar</taxon>
        <taxon>Stramenopiles</taxon>
        <taxon>Oomycota</taxon>
        <taxon>Peronosporomycetes</taxon>
        <taxon>Peronosporales</taxon>
        <taxon>Peronosporaceae</taxon>
        <taxon>Phytophthora</taxon>
    </lineage>
</organism>
<dbReference type="InterPro" id="IPR035706">
    <property type="entry name" value="AAA_9"/>
</dbReference>
<evidence type="ECO:0000259" key="2">
    <source>
        <dbReference type="Pfam" id="PF12781"/>
    </source>
</evidence>
<keyword evidence="1" id="KW-0472">Membrane</keyword>
<dbReference type="GO" id="GO:0030286">
    <property type="term" value="C:dynein complex"/>
    <property type="evidence" value="ECO:0007669"/>
    <property type="project" value="InterPro"/>
</dbReference>
<dbReference type="GO" id="GO:0007018">
    <property type="term" value="P:microtubule-based movement"/>
    <property type="evidence" value="ECO:0007669"/>
    <property type="project" value="InterPro"/>
</dbReference>
<dbReference type="Gene3D" id="3.40.50.300">
    <property type="entry name" value="P-loop containing nucleotide triphosphate hydrolases"/>
    <property type="match status" value="1"/>
</dbReference>
<evidence type="ECO:0000313" key="3">
    <source>
        <dbReference type="EMBL" id="KAF4028543.1"/>
    </source>
</evidence>
<feature type="domain" description="Dynein heavy chain ATP-binding dynein motor region" evidence="2">
    <location>
        <begin position="42"/>
        <end position="205"/>
    </location>
</feature>
<comment type="caution">
    <text evidence="3">The sequence shown here is derived from an EMBL/GenBank/DDBJ whole genome shotgun (WGS) entry which is preliminary data.</text>
</comment>
<evidence type="ECO:0000256" key="1">
    <source>
        <dbReference type="SAM" id="Phobius"/>
    </source>
</evidence>
<dbReference type="InterPro" id="IPR027417">
    <property type="entry name" value="P-loop_NTPase"/>
</dbReference>
<reference evidence="3" key="1">
    <citation type="submission" date="2020-04" db="EMBL/GenBank/DDBJ databases">
        <title>Hybrid Assembly of Korean Phytophthora infestans isolates.</title>
        <authorList>
            <person name="Prokchorchik M."/>
            <person name="Lee Y."/>
            <person name="Seo J."/>
            <person name="Cho J.-H."/>
            <person name="Park Y.-E."/>
            <person name="Jang D.-C."/>
            <person name="Im J.-S."/>
            <person name="Choi J.-G."/>
            <person name="Park H.-J."/>
            <person name="Lee G.-B."/>
            <person name="Lee Y.-G."/>
            <person name="Hong S.-Y."/>
            <person name="Cho K."/>
            <person name="Sohn K.H."/>
        </authorList>
    </citation>
    <scope>NUCLEOTIDE SEQUENCE</scope>
    <source>
        <strain evidence="3">KR_1_A1</strain>
    </source>
</reference>
<dbReference type="Pfam" id="PF12781">
    <property type="entry name" value="AAA_9"/>
    <property type="match status" value="1"/>
</dbReference>
<dbReference type="GO" id="GO:0045505">
    <property type="term" value="F:dynein intermediate chain binding"/>
    <property type="evidence" value="ECO:0007669"/>
    <property type="project" value="InterPro"/>
</dbReference>
<dbReference type="GO" id="GO:0051959">
    <property type="term" value="F:dynein light intermediate chain binding"/>
    <property type="evidence" value="ECO:0007669"/>
    <property type="project" value="InterPro"/>
</dbReference>
<proteinExistence type="predicted"/>
<dbReference type="FunFam" id="3.40.50.300:FF:001145">
    <property type="entry name" value="Putative dynein heavy chain"/>
    <property type="match status" value="1"/>
</dbReference>
<feature type="transmembrane region" description="Helical" evidence="1">
    <location>
        <begin position="12"/>
        <end position="33"/>
    </location>
</feature>
<dbReference type="Gene3D" id="1.20.920.20">
    <property type="match status" value="1"/>
</dbReference>
<dbReference type="EMBL" id="WSZM01001028">
    <property type="protein sequence ID" value="KAF4028543.1"/>
    <property type="molecule type" value="Genomic_DNA"/>
</dbReference>
<dbReference type="PANTHER" id="PTHR22878:SF70">
    <property type="entry name" value="DYNEIN HEAVY CHAIN 2, AXONEMAL"/>
    <property type="match status" value="1"/>
</dbReference>
<keyword evidence="1" id="KW-1133">Transmembrane helix</keyword>
<keyword evidence="4" id="KW-1185">Reference proteome</keyword>
<dbReference type="PANTHER" id="PTHR22878">
    <property type="entry name" value="DYNEIN HEAVY CHAIN 6, AXONEMAL-LIKE-RELATED"/>
    <property type="match status" value="1"/>
</dbReference>
<dbReference type="InterPro" id="IPR026983">
    <property type="entry name" value="DHC"/>
</dbReference>
<gene>
    <name evidence="3" type="ORF">GN244_ATG19773</name>
</gene>
<name>A0A833SG73_PHYIN</name>
<sequence length="207" mass="23318">MSAQLQIVYDNVVGDIMLASGVIAYLGAFTSVYREREAVQIRAWTIAKLPNDSFSIDNAIMLQRSNRWPLMIDPQGQANRWVKNMEESNNLKVVKQSQAGFVRMLENSIMIGAAVLIENIPEEIDPMLEPILLKQIVKTGGVATIRLGDNTVEYDANFRLYMTTKLRNPHYPPETCVKVNLLNFMATEEGLQDQMLGIVVAKEEPVF</sequence>
<protein>
    <submittedName>
        <fullName evidence="3">ATPase family associated domain-containing protein 9</fullName>
    </submittedName>
</protein>
<keyword evidence="1" id="KW-0812">Transmembrane</keyword>